<reference evidence="1" key="1">
    <citation type="journal article" date="2022" name="bioRxiv">
        <title>Sequencing and chromosome-scale assembly of the giantPleurodeles waltlgenome.</title>
        <authorList>
            <person name="Brown T."/>
            <person name="Elewa A."/>
            <person name="Iarovenko S."/>
            <person name="Subramanian E."/>
            <person name="Araus A.J."/>
            <person name="Petzold A."/>
            <person name="Susuki M."/>
            <person name="Suzuki K.-i.T."/>
            <person name="Hayashi T."/>
            <person name="Toyoda A."/>
            <person name="Oliveira C."/>
            <person name="Osipova E."/>
            <person name="Leigh N.D."/>
            <person name="Simon A."/>
            <person name="Yun M.H."/>
        </authorList>
    </citation>
    <scope>NUCLEOTIDE SEQUENCE</scope>
    <source>
        <strain evidence="1">20211129_DDA</strain>
        <tissue evidence="1">Liver</tissue>
    </source>
</reference>
<name>A0AAV7VJ42_PLEWA</name>
<evidence type="ECO:0000313" key="2">
    <source>
        <dbReference type="Proteomes" id="UP001066276"/>
    </source>
</evidence>
<dbReference type="AlphaFoldDB" id="A0AAV7VJ42"/>
<keyword evidence="2" id="KW-1185">Reference proteome</keyword>
<gene>
    <name evidence="1" type="ORF">NDU88_004752</name>
</gene>
<protein>
    <submittedName>
        <fullName evidence="1">Uncharacterized protein</fullName>
    </submittedName>
</protein>
<accession>A0AAV7VJ42</accession>
<sequence length="109" mass="12225">MFLFAIRSLGLEKRPVASLREAWRLSSLCAAPPGCSGRSGASRSRVALRQREERGLARQSGFWPAVLRVGERSRPWYLVTAGSCALAWFRRERYTPTGFGKVILVDLRS</sequence>
<organism evidence="1 2">
    <name type="scientific">Pleurodeles waltl</name>
    <name type="common">Iberian ribbed newt</name>
    <dbReference type="NCBI Taxonomy" id="8319"/>
    <lineage>
        <taxon>Eukaryota</taxon>
        <taxon>Metazoa</taxon>
        <taxon>Chordata</taxon>
        <taxon>Craniata</taxon>
        <taxon>Vertebrata</taxon>
        <taxon>Euteleostomi</taxon>
        <taxon>Amphibia</taxon>
        <taxon>Batrachia</taxon>
        <taxon>Caudata</taxon>
        <taxon>Salamandroidea</taxon>
        <taxon>Salamandridae</taxon>
        <taxon>Pleurodelinae</taxon>
        <taxon>Pleurodeles</taxon>
    </lineage>
</organism>
<comment type="caution">
    <text evidence="1">The sequence shown here is derived from an EMBL/GenBank/DDBJ whole genome shotgun (WGS) entry which is preliminary data.</text>
</comment>
<evidence type="ECO:0000313" key="1">
    <source>
        <dbReference type="EMBL" id="KAJ1200931.1"/>
    </source>
</evidence>
<dbReference type="EMBL" id="JANPWB010000003">
    <property type="protein sequence ID" value="KAJ1200931.1"/>
    <property type="molecule type" value="Genomic_DNA"/>
</dbReference>
<proteinExistence type="predicted"/>
<dbReference type="Proteomes" id="UP001066276">
    <property type="component" value="Chromosome 2_1"/>
</dbReference>